<dbReference type="GO" id="GO:0005085">
    <property type="term" value="F:guanyl-nucleotide exchange factor activity"/>
    <property type="evidence" value="ECO:0007669"/>
    <property type="project" value="TreeGrafter"/>
</dbReference>
<protein>
    <submittedName>
        <fullName evidence="7">Regulator of chromosome condensation (RCC1) repeat protein</fullName>
    </submittedName>
</protein>
<dbReference type="PROSITE" id="PS50012">
    <property type="entry name" value="RCC1_3"/>
    <property type="match status" value="7"/>
</dbReference>
<keyword evidence="2" id="KW-0732">Signal</keyword>
<dbReference type="InterPro" id="IPR058923">
    <property type="entry name" value="RCC1-like_dom"/>
</dbReference>
<dbReference type="InterPro" id="IPR051553">
    <property type="entry name" value="Ran_GTPase-activating"/>
</dbReference>
<accession>A0A2S9YH95</accession>
<keyword evidence="3" id="KW-0677">Repeat</keyword>
<dbReference type="Gene3D" id="2.130.10.30">
    <property type="entry name" value="Regulator of chromosome condensation 1/beta-lactamase-inhibitor protein II"/>
    <property type="match status" value="2"/>
</dbReference>
<evidence type="ECO:0000256" key="4">
    <source>
        <dbReference type="ARBA" id="ARBA00023157"/>
    </source>
</evidence>
<evidence type="ECO:0000313" key="7">
    <source>
        <dbReference type="EMBL" id="PRQ04478.1"/>
    </source>
</evidence>
<keyword evidence="8" id="KW-1185">Reference proteome</keyword>
<dbReference type="InterPro" id="IPR000408">
    <property type="entry name" value="Reg_chr_condens"/>
</dbReference>
<dbReference type="PANTHER" id="PTHR45982">
    <property type="entry name" value="REGULATOR OF CHROMOSOME CONDENSATION"/>
    <property type="match status" value="1"/>
</dbReference>
<reference evidence="7 8" key="1">
    <citation type="submission" date="2018-03" db="EMBL/GenBank/DDBJ databases">
        <title>Draft Genome Sequences of the Obligatory Marine Myxobacteria Enhygromyxa salina SWB005.</title>
        <authorList>
            <person name="Poehlein A."/>
            <person name="Moghaddam J.A."/>
            <person name="Harms H."/>
            <person name="Alanjari M."/>
            <person name="Koenig G.M."/>
            <person name="Daniel R."/>
            <person name="Schaeberle T.F."/>
        </authorList>
    </citation>
    <scope>NUCLEOTIDE SEQUENCE [LARGE SCALE GENOMIC DNA]</scope>
    <source>
        <strain evidence="7 8">SWB005</strain>
    </source>
</reference>
<feature type="domain" description="RCC1-like" evidence="6">
    <location>
        <begin position="239"/>
        <end position="507"/>
    </location>
</feature>
<evidence type="ECO:0000256" key="5">
    <source>
        <dbReference type="SAM" id="MobiDB-lite"/>
    </source>
</evidence>
<dbReference type="SUPFAM" id="SSF50985">
    <property type="entry name" value="RCC1/BLIP-II"/>
    <property type="match status" value="1"/>
</dbReference>
<evidence type="ECO:0000259" key="6">
    <source>
        <dbReference type="Pfam" id="PF25390"/>
    </source>
</evidence>
<name>A0A2S9YH95_9BACT</name>
<dbReference type="PANTHER" id="PTHR45982:SF1">
    <property type="entry name" value="REGULATOR OF CHROMOSOME CONDENSATION"/>
    <property type="match status" value="1"/>
</dbReference>
<dbReference type="InterPro" id="IPR011936">
    <property type="entry name" value="Myxo_disulph_rpt"/>
</dbReference>
<dbReference type="Pfam" id="PF13540">
    <property type="entry name" value="RCC1_2"/>
    <property type="match status" value="2"/>
</dbReference>
<dbReference type="GO" id="GO:0005737">
    <property type="term" value="C:cytoplasm"/>
    <property type="evidence" value="ECO:0007669"/>
    <property type="project" value="TreeGrafter"/>
</dbReference>
<dbReference type="NCBIfam" id="TIGR02232">
    <property type="entry name" value="myxo_disulf_rpt"/>
    <property type="match status" value="1"/>
</dbReference>
<dbReference type="InterPro" id="IPR009091">
    <property type="entry name" value="RCC1/BLIP-II"/>
</dbReference>
<dbReference type="EMBL" id="PVNK01000037">
    <property type="protein sequence ID" value="PRQ04478.1"/>
    <property type="molecule type" value="Genomic_DNA"/>
</dbReference>
<organism evidence="7 8">
    <name type="scientific">Enhygromyxa salina</name>
    <dbReference type="NCBI Taxonomy" id="215803"/>
    <lineage>
        <taxon>Bacteria</taxon>
        <taxon>Pseudomonadati</taxon>
        <taxon>Myxococcota</taxon>
        <taxon>Polyangia</taxon>
        <taxon>Nannocystales</taxon>
        <taxon>Nannocystaceae</taxon>
        <taxon>Enhygromyxa</taxon>
    </lineage>
</organism>
<dbReference type="PRINTS" id="PR00633">
    <property type="entry name" value="RCCNDNSATION"/>
</dbReference>
<dbReference type="Pfam" id="PF25390">
    <property type="entry name" value="WD40_RLD"/>
    <property type="match status" value="1"/>
</dbReference>
<evidence type="ECO:0000256" key="2">
    <source>
        <dbReference type="ARBA" id="ARBA00022729"/>
    </source>
</evidence>
<comment type="caution">
    <text evidence="7">The sequence shown here is derived from an EMBL/GenBank/DDBJ whole genome shotgun (WGS) entry which is preliminary data.</text>
</comment>
<sequence>MLGACNPDSGAPAADGTDTSGDGDGDTGDGDGDTGDGDGDTGDGDGDPGDGDGDGDTGDGDCSEEGCMCDPSMEAQCDPGLYCSNIDGTCTAPTCGNDNLEPMEQCEDNNMVDGDGCDNDCTFTEILYIDASYQNTCALIEGGRVRCWGRNSSGQLGYGHTDDIGDDETPAEAGDVMLPEPGVELTMGDSHSCILMEDMAVRCWGTGGNGRLGYGNTENIGDDEFPLSIADIVVGGATLEVDAGGSHTCARLDNGKLRCWGSNASGQLGYGNSENIGDDEHPASAGDVPVGGAVVALATGINHSCAILANGTMRCWGSGFNGQLGYGNTSSIGSMNTPQQVGAVPSVPMGLDPATKVEALALGLSLSCALFETGDVLCWGTGISGALGQGSPENIGDNELPSSRPPISLPEPAIAITTGDSHVCALFESRDALCWGANNYGQLGAAIDENIGDDELPSMLDPLLVGGPIKQIDGGGDHTCAIMADTNEVFCWGRNSSGQLGYGHTDDIGDDESLISAGPVQLL</sequence>
<proteinExistence type="predicted"/>
<dbReference type="RefSeq" id="WP_258182723.1">
    <property type="nucleotide sequence ID" value="NZ_PVNK01000037.1"/>
</dbReference>
<evidence type="ECO:0000256" key="3">
    <source>
        <dbReference type="ARBA" id="ARBA00022737"/>
    </source>
</evidence>
<gene>
    <name evidence="7" type="ORF">ENSA5_07090</name>
</gene>
<keyword evidence="1" id="KW-0344">Guanine-nucleotide releasing factor</keyword>
<dbReference type="Proteomes" id="UP000237968">
    <property type="component" value="Unassembled WGS sequence"/>
</dbReference>
<evidence type="ECO:0000313" key="8">
    <source>
        <dbReference type="Proteomes" id="UP000237968"/>
    </source>
</evidence>
<feature type="region of interest" description="Disordered" evidence="5">
    <location>
        <begin position="1"/>
        <end position="58"/>
    </location>
</feature>
<evidence type="ECO:0000256" key="1">
    <source>
        <dbReference type="ARBA" id="ARBA00022658"/>
    </source>
</evidence>
<dbReference type="AlphaFoldDB" id="A0A2S9YH95"/>
<dbReference type="Pfam" id="PF13948">
    <property type="entry name" value="DUF4215"/>
    <property type="match status" value="1"/>
</dbReference>
<keyword evidence="4" id="KW-1015">Disulfide bond</keyword>
<feature type="compositionally biased region" description="Acidic residues" evidence="5">
    <location>
        <begin position="21"/>
        <end position="58"/>
    </location>
</feature>